<dbReference type="RefSeq" id="WP_169403391.1">
    <property type="nucleotide sequence ID" value="NZ_JAADJU010000006.1"/>
</dbReference>
<protein>
    <submittedName>
        <fullName evidence="3">Uncharacterized protein</fullName>
    </submittedName>
</protein>
<keyword evidence="1" id="KW-1133">Transmembrane helix</keyword>
<accession>A0A848MHG9</accession>
<reference evidence="3 4" key="1">
    <citation type="submission" date="2020-01" db="EMBL/GenBank/DDBJ databases">
        <authorList>
            <person name="Lee S.D."/>
        </authorList>
    </citation>
    <scope>NUCLEOTIDE SEQUENCE [LARGE SCALE GENOMIC DNA]</scope>
    <source>
        <strain evidence="3 4">SAP-1</strain>
    </source>
</reference>
<keyword evidence="1" id="KW-0812">Transmembrane</keyword>
<proteinExistence type="predicted"/>
<gene>
    <name evidence="3" type="ORF">GW590_12505</name>
</gene>
<evidence type="ECO:0000256" key="1">
    <source>
        <dbReference type="SAM" id="Phobius"/>
    </source>
</evidence>
<dbReference type="EMBL" id="JAADJU010000006">
    <property type="protein sequence ID" value="NMP27677.1"/>
    <property type="molecule type" value="Genomic_DNA"/>
</dbReference>
<dbReference type="AlphaFoldDB" id="A0A848MHG9"/>
<sequence length="86" mass="9462">MKIIIKTLLASLLLGCSFATQATATSPFFFWLNSYQCQGTDRFSGLQLMPVYVSAFTPIGATFAAFSVFHGRAILFSISCERQINP</sequence>
<keyword evidence="2" id="KW-0732">Signal</keyword>
<dbReference type="Proteomes" id="UP000585363">
    <property type="component" value="Unassembled WGS sequence"/>
</dbReference>
<evidence type="ECO:0000313" key="3">
    <source>
        <dbReference type="EMBL" id="NMP27677.1"/>
    </source>
</evidence>
<feature type="signal peptide" evidence="2">
    <location>
        <begin position="1"/>
        <end position="22"/>
    </location>
</feature>
<evidence type="ECO:0000313" key="4">
    <source>
        <dbReference type="Proteomes" id="UP000585363"/>
    </source>
</evidence>
<name>A0A848MHG9_9GAMM</name>
<feature type="chain" id="PRO_5033010550" evidence="2">
    <location>
        <begin position="23"/>
        <end position="86"/>
    </location>
</feature>
<keyword evidence="1" id="KW-0472">Membrane</keyword>
<organism evidence="3 4">
    <name type="scientific">Rouxiella aceris</name>
    <dbReference type="NCBI Taxonomy" id="2703884"/>
    <lineage>
        <taxon>Bacteria</taxon>
        <taxon>Pseudomonadati</taxon>
        <taxon>Pseudomonadota</taxon>
        <taxon>Gammaproteobacteria</taxon>
        <taxon>Enterobacterales</taxon>
        <taxon>Yersiniaceae</taxon>
        <taxon>Rouxiella</taxon>
    </lineage>
</organism>
<evidence type="ECO:0000256" key="2">
    <source>
        <dbReference type="SAM" id="SignalP"/>
    </source>
</evidence>
<feature type="transmembrane region" description="Helical" evidence="1">
    <location>
        <begin position="48"/>
        <end position="69"/>
    </location>
</feature>
<comment type="caution">
    <text evidence="3">The sequence shown here is derived from an EMBL/GenBank/DDBJ whole genome shotgun (WGS) entry which is preliminary data.</text>
</comment>
<reference evidence="3 4" key="2">
    <citation type="submission" date="2020-06" db="EMBL/GenBank/DDBJ databases">
        <title>Polyphasic characterization of a Rahnella strain isolated from tree sap.</title>
        <authorList>
            <person name="Kim I.S."/>
        </authorList>
    </citation>
    <scope>NUCLEOTIDE SEQUENCE [LARGE SCALE GENOMIC DNA]</scope>
    <source>
        <strain evidence="3 4">SAP-1</strain>
    </source>
</reference>
<keyword evidence="4" id="KW-1185">Reference proteome</keyword>